<proteinExistence type="predicted"/>
<sequence length="74" mass="7414">MEGACDSTHSPASPHVGGVQQLAGRSPVGRIHGSGDGGGPVGGCFSVRLSYLTLADGGARHAFSTQIWAPESPL</sequence>
<keyword evidence="3" id="KW-1185">Reference proteome</keyword>
<feature type="region of interest" description="Disordered" evidence="1">
    <location>
        <begin position="1"/>
        <end position="38"/>
    </location>
</feature>
<protein>
    <submittedName>
        <fullName evidence="2">Uncharacterized protein</fullName>
    </submittedName>
</protein>
<feature type="non-terminal residue" evidence="2">
    <location>
        <position position="1"/>
    </location>
</feature>
<name>A0A843VII6_COLES</name>
<dbReference type="Proteomes" id="UP000652761">
    <property type="component" value="Unassembled WGS sequence"/>
</dbReference>
<dbReference type="AlphaFoldDB" id="A0A843VII6"/>
<gene>
    <name evidence="2" type="ORF">Taro_031292</name>
</gene>
<reference evidence="2" key="1">
    <citation type="submission" date="2017-07" db="EMBL/GenBank/DDBJ databases">
        <title>Taro Niue Genome Assembly and Annotation.</title>
        <authorList>
            <person name="Atibalentja N."/>
            <person name="Keating K."/>
            <person name="Fields C.J."/>
        </authorList>
    </citation>
    <scope>NUCLEOTIDE SEQUENCE</scope>
    <source>
        <strain evidence="2">Niue_2</strain>
        <tissue evidence="2">Leaf</tissue>
    </source>
</reference>
<comment type="caution">
    <text evidence="2">The sequence shown here is derived from an EMBL/GenBank/DDBJ whole genome shotgun (WGS) entry which is preliminary data.</text>
</comment>
<organism evidence="2 3">
    <name type="scientific">Colocasia esculenta</name>
    <name type="common">Wild taro</name>
    <name type="synonym">Arum esculentum</name>
    <dbReference type="NCBI Taxonomy" id="4460"/>
    <lineage>
        <taxon>Eukaryota</taxon>
        <taxon>Viridiplantae</taxon>
        <taxon>Streptophyta</taxon>
        <taxon>Embryophyta</taxon>
        <taxon>Tracheophyta</taxon>
        <taxon>Spermatophyta</taxon>
        <taxon>Magnoliopsida</taxon>
        <taxon>Liliopsida</taxon>
        <taxon>Araceae</taxon>
        <taxon>Aroideae</taxon>
        <taxon>Colocasieae</taxon>
        <taxon>Colocasia</taxon>
    </lineage>
</organism>
<evidence type="ECO:0000313" key="3">
    <source>
        <dbReference type="Proteomes" id="UP000652761"/>
    </source>
</evidence>
<evidence type="ECO:0000313" key="2">
    <source>
        <dbReference type="EMBL" id="MQL98582.1"/>
    </source>
</evidence>
<accession>A0A843VII6</accession>
<dbReference type="EMBL" id="NMUH01002209">
    <property type="protein sequence ID" value="MQL98582.1"/>
    <property type="molecule type" value="Genomic_DNA"/>
</dbReference>
<evidence type="ECO:0000256" key="1">
    <source>
        <dbReference type="SAM" id="MobiDB-lite"/>
    </source>
</evidence>